<evidence type="ECO:0000259" key="2">
    <source>
        <dbReference type="SMART" id="SM00382"/>
    </source>
</evidence>
<dbReference type="InterPro" id="IPR011704">
    <property type="entry name" value="ATPase_dyneun-rel_AAA"/>
</dbReference>
<dbReference type="PANTHER" id="PTHR37291">
    <property type="entry name" value="5-METHYLCYTOSINE-SPECIFIC RESTRICTION ENZYME B"/>
    <property type="match status" value="1"/>
</dbReference>
<evidence type="ECO:0000256" key="1">
    <source>
        <dbReference type="SAM" id="MobiDB-lite"/>
    </source>
</evidence>
<sequence length="691" mass="79240">MDLVDSIEAGKLTLSELIDTLAEDESYETSKWNQRYREFTALLQQAPTFMGPETDDLVKRLWYERDNGIASIRQGVPSLAEYQQSLPLLRELTERIRQQPDEATYQYVGDALQQAKETGLLKRMYWSLRNRVFAAFSPETCTSTVDENAFNKAAEFLNKQFHLGLVLTGNWLQKNHALKQAIHAQSPNADPYYVNMAIWHFYELLRERDNEQRQEKASSNISTSDNELTDVKPPSHSPTNVIYFGPPGTGKTFTLQQKMKEYTSHAVPADRDAWLDSRLESLSWMQVIALVLLDLGKRAKVRQMTEHQWFQRKALLNGRSSNFSQTAWATLQSFTIPGSTTVAYKGRREPAIFDKTADSEWFLVESQLEQVDELFSLYAELKQGPKSAEAIQRFAVVTFHQSYGYEEFIEGIRARSDESGNISYPIEPGIFMRLCQRANADPAHRYAIFIDEINRGNISKIFGELISLIEVDKRAGMSNAMSLQLSYSGDHFSVPANVDIIGAMNTADRSLALMDTALRRRFDFVEMMPDLSLLSGTKVKGIELESLLEKINSRIEALYDREHTLGHAFFMPVKNALNAGDEEAAFKQLKIAFQKKIIPLLQEYFFDDWNKIRLVLADNQKQDDSLQFVIEKTDDLDTLFGNNHALRRHDQQSTAYELEAFDEEIWNMPQAYRAIYQPQQTTLNERAVNHE</sequence>
<reference evidence="3" key="1">
    <citation type="submission" date="2022-08" db="EMBL/GenBank/DDBJ databases">
        <authorList>
            <person name="Bogun A."/>
            <person name="Kislichkina A."/>
            <person name="Solomentsev V."/>
            <person name="Skryabin Y."/>
            <person name="Sizova A."/>
            <person name="Platonov M."/>
            <person name="Dentovskaya S."/>
        </authorList>
    </citation>
    <scope>NUCLEOTIDE SEQUENCE</scope>
    <source>
        <strain evidence="3">SCPM-O-B-7604</strain>
    </source>
</reference>
<feature type="region of interest" description="Disordered" evidence="1">
    <location>
        <begin position="212"/>
        <end position="243"/>
    </location>
</feature>
<gene>
    <name evidence="3" type="ORF">N0H69_02685</name>
</gene>
<keyword evidence="4" id="KW-1185">Reference proteome</keyword>
<organism evidence="3 4">
    <name type="scientific">Yersinia alsatica</name>
    <dbReference type="NCBI Taxonomy" id="2890317"/>
    <lineage>
        <taxon>Bacteria</taxon>
        <taxon>Pseudomonadati</taxon>
        <taxon>Pseudomonadota</taxon>
        <taxon>Gammaproteobacteria</taxon>
        <taxon>Enterobacterales</taxon>
        <taxon>Yersiniaceae</taxon>
        <taxon>Yersinia</taxon>
    </lineage>
</organism>
<dbReference type="SMART" id="SM00382">
    <property type="entry name" value="AAA"/>
    <property type="match status" value="1"/>
</dbReference>
<accession>A0ABY5USS7</accession>
<dbReference type="GeneID" id="75138870"/>
<feature type="compositionally biased region" description="Polar residues" evidence="1">
    <location>
        <begin position="217"/>
        <end position="226"/>
    </location>
</feature>
<dbReference type="Gene3D" id="3.40.50.300">
    <property type="entry name" value="P-loop containing nucleotide triphosphate hydrolases"/>
    <property type="match status" value="1"/>
</dbReference>
<protein>
    <submittedName>
        <fullName evidence="3">AAA family ATPase</fullName>
    </submittedName>
</protein>
<evidence type="ECO:0000313" key="4">
    <source>
        <dbReference type="Proteomes" id="UP001057860"/>
    </source>
</evidence>
<dbReference type="Proteomes" id="UP001057860">
    <property type="component" value="Chromosome"/>
</dbReference>
<dbReference type="InterPro" id="IPR052934">
    <property type="entry name" value="Methyl-DNA_Rec/Restrict_Enz"/>
</dbReference>
<name>A0ABY5USS7_9GAMM</name>
<proteinExistence type="predicted"/>
<dbReference type="Pfam" id="PF07728">
    <property type="entry name" value="AAA_5"/>
    <property type="match status" value="1"/>
</dbReference>
<dbReference type="SUPFAM" id="SSF52540">
    <property type="entry name" value="P-loop containing nucleoside triphosphate hydrolases"/>
    <property type="match status" value="1"/>
</dbReference>
<dbReference type="InterPro" id="IPR003593">
    <property type="entry name" value="AAA+_ATPase"/>
</dbReference>
<feature type="domain" description="AAA+ ATPase" evidence="2">
    <location>
        <begin position="237"/>
        <end position="532"/>
    </location>
</feature>
<dbReference type="InterPro" id="IPR027417">
    <property type="entry name" value="P-loop_NTPase"/>
</dbReference>
<dbReference type="EMBL" id="CP104006">
    <property type="protein sequence ID" value="UWM45775.1"/>
    <property type="molecule type" value="Genomic_DNA"/>
</dbReference>
<dbReference type="RefSeq" id="WP_049599968.1">
    <property type="nucleotide sequence ID" value="NZ_CP104006.1"/>
</dbReference>
<dbReference type="PANTHER" id="PTHR37291:SF1">
    <property type="entry name" value="TYPE IV METHYL-DIRECTED RESTRICTION ENZYME ECOKMCRB SUBUNIT"/>
    <property type="match status" value="1"/>
</dbReference>
<evidence type="ECO:0000313" key="3">
    <source>
        <dbReference type="EMBL" id="UWM45775.1"/>
    </source>
</evidence>